<proteinExistence type="predicted"/>
<reference evidence="2" key="1">
    <citation type="submission" date="2020-09" db="EMBL/GenBank/DDBJ databases">
        <title>A novel bacterium of genus Paenibacillus, isolated from South China Sea.</title>
        <authorList>
            <person name="Huang H."/>
            <person name="Mo K."/>
            <person name="Hu Y."/>
        </authorList>
    </citation>
    <scope>NUCLEOTIDE SEQUENCE</scope>
    <source>
        <strain evidence="2">IB182493</strain>
    </source>
</reference>
<keyword evidence="3" id="KW-1185">Reference proteome</keyword>
<feature type="domain" description="Glycoside hydrolase 123 catalytic" evidence="1">
    <location>
        <begin position="168"/>
        <end position="497"/>
    </location>
</feature>
<protein>
    <submittedName>
        <fullName evidence="2">DUF4091 domain-containing protein</fullName>
    </submittedName>
</protein>
<dbReference type="EMBL" id="JACXIY010000001">
    <property type="protein sequence ID" value="MBD2867004.1"/>
    <property type="molecule type" value="Genomic_DNA"/>
</dbReference>
<evidence type="ECO:0000259" key="1">
    <source>
        <dbReference type="Pfam" id="PF13320"/>
    </source>
</evidence>
<evidence type="ECO:0000313" key="2">
    <source>
        <dbReference type="EMBL" id="MBD2867004.1"/>
    </source>
</evidence>
<dbReference type="Pfam" id="PF13320">
    <property type="entry name" value="GH123_cat"/>
    <property type="match status" value="1"/>
</dbReference>
<accession>A0A927H4Z1</accession>
<dbReference type="RefSeq" id="WP_190857223.1">
    <property type="nucleotide sequence ID" value="NZ_JACXIY010000001.1"/>
</dbReference>
<dbReference type="Proteomes" id="UP000632125">
    <property type="component" value="Unassembled WGS sequence"/>
</dbReference>
<evidence type="ECO:0000313" key="3">
    <source>
        <dbReference type="Proteomes" id="UP000632125"/>
    </source>
</evidence>
<name>A0A927H4Z1_9BACL</name>
<gene>
    <name evidence="2" type="ORF">IDH41_00330</name>
</gene>
<dbReference type="AlphaFoldDB" id="A0A927H4Z1"/>
<organism evidence="2 3">
    <name type="scientific">Paenibacillus arenilitoris</name>
    <dbReference type="NCBI Taxonomy" id="2772299"/>
    <lineage>
        <taxon>Bacteria</taxon>
        <taxon>Bacillati</taxon>
        <taxon>Bacillota</taxon>
        <taxon>Bacilli</taxon>
        <taxon>Bacillales</taxon>
        <taxon>Paenibacillaceae</taxon>
        <taxon>Paenibacillus</taxon>
    </lineage>
</organism>
<comment type="caution">
    <text evidence="2">The sequence shown here is derived from an EMBL/GenBank/DDBJ whole genome shotgun (WGS) entry which is preliminary data.</text>
</comment>
<dbReference type="InterPro" id="IPR025150">
    <property type="entry name" value="GH123_cat"/>
</dbReference>
<sequence>MNGFETRCLSSLTKVFADEELQDKAFNQGSALLDETFSFQIAFRSSRVMRPVRVAVKSDLSRITVRTVGLVPSEFPCYPDHDEHIVRRTPGLYPDPLFPVQSEGVTAVPGQWRSIWVTVDLAGETKPGDYEIEVRFELDSGEELGKECLELEVFADKLPEQRLIHTEWFHCDCLATYYGVDVFSEEHWELIEKYVHTAVTHGVNMLLTPLFTPPLDTEVGGERPTVQLVDVEKTGDTYRFGFDRLERWIRMCGDKGIRYFEFSHLFTQWGAKHAPKIVATVEGERKKIFGWETEASGDAYRSFLSQFLPELTSFLHAHRLEERSYFHVSDEPNPAHLEQYQSAVEMIRGYLSDFPVIDALSDYEFYEKGLVKNPIPATNHIEPFLEHGVPDLWTYYCCGQYKEVSNRFFHMPSARNRILGMQLYKFNMKGFLHWGYNFWYSFLSRKPIDPFKTTDADYAFPSGDAFVVYPGPEGPIESLRLEVFREALQDLRALRLLEDRIGRENTLELLEEGLRQPLTFSEYPRDPEWLLSKRETINRKINECRS</sequence>